<evidence type="ECO:0000313" key="13">
    <source>
        <dbReference type="Proteomes" id="UP000747399"/>
    </source>
</evidence>
<dbReference type="AlphaFoldDB" id="A0A8J4B953"/>
<dbReference type="Pfam" id="PF17820">
    <property type="entry name" value="PDZ_6"/>
    <property type="match status" value="1"/>
</dbReference>
<dbReference type="InterPro" id="IPR004447">
    <property type="entry name" value="Peptidase_S41A"/>
</dbReference>
<organism evidence="12 13">
    <name type="scientific">Volvox africanus</name>
    <dbReference type="NCBI Taxonomy" id="51714"/>
    <lineage>
        <taxon>Eukaryota</taxon>
        <taxon>Viridiplantae</taxon>
        <taxon>Chlorophyta</taxon>
        <taxon>core chlorophytes</taxon>
        <taxon>Chlorophyceae</taxon>
        <taxon>CS clade</taxon>
        <taxon>Chlamydomonadales</taxon>
        <taxon>Volvocaceae</taxon>
        <taxon>Volvox</taxon>
    </lineage>
</organism>
<keyword evidence="4" id="KW-0720">Serine protease</keyword>
<evidence type="ECO:0000256" key="8">
    <source>
        <dbReference type="ARBA" id="ARBA00060385"/>
    </source>
</evidence>
<comment type="caution">
    <text evidence="12">The sequence shown here is derived from an EMBL/GenBank/DDBJ whole genome shotgun (WGS) entry which is preliminary data.</text>
</comment>
<feature type="region of interest" description="Disordered" evidence="10">
    <location>
        <begin position="1"/>
        <end position="21"/>
    </location>
</feature>
<reference evidence="12" key="1">
    <citation type="journal article" date="2021" name="Proc. Natl. Acad. Sci. U.S.A.">
        <title>Three genomes in the algal genus Volvox reveal the fate of a haploid sex-determining region after a transition to homothallism.</title>
        <authorList>
            <person name="Yamamoto K."/>
            <person name="Hamaji T."/>
            <person name="Kawai-Toyooka H."/>
            <person name="Matsuzaki R."/>
            <person name="Takahashi F."/>
            <person name="Nishimura Y."/>
            <person name="Kawachi M."/>
            <person name="Noguchi H."/>
            <person name="Minakuchi Y."/>
            <person name="Umen J.G."/>
            <person name="Toyoda A."/>
            <person name="Nozaki H."/>
        </authorList>
    </citation>
    <scope>NUCLEOTIDE SEQUENCE</scope>
    <source>
        <strain evidence="12">NIES-3780</strain>
    </source>
</reference>
<dbReference type="GO" id="GO:0004252">
    <property type="term" value="F:serine-type endopeptidase activity"/>
    <property type="evidence" value="ECO:0007669"/>
    <property type="project" value="UniProtKB-EC"/>
</dbReference>
<feature type="region of interest" description="Disordered" evidence="10">
    <location>
        <begin position="50"/>
        <end position="76"/>
    </location>
</feature>
<evidence type="ECO:0000256" key="2">
    <source>
        <dbReference type="ARBA" id="ARBA00022670"/>
    </source>
</evidence>
<dbReference type="InterPro" id="IPR036034">
    <property type="entry name" value="PDZ_sf"/>
</dbReference>
<dbReference type="Gene3D" id="2.30.42.10">
    <property type="match status" value="1"/>
</dbReference>
<evidence type="ECO:0000256" key="4">
    <source>
        <dbReference type="ARBA" id="ARBA00022825"/>
    </source>
</evidence>
<name>A0A8J4B953_9CHLO</name>
<keyword evidence="13" id="KW-1185">Reference proteome</keyword>
<gene>
    <name evidence="12" type="ORF">Vafri_12225</name>
</gene>
<dbReference type="PROSITE" id="PS50106">
    <property type="entry name" value="PDZ"/>
    <property type="match status" value="1"/>
</dbReference>
<dbReference type="EMBL" id="BNCO01000026">
    <property type="protein sequence ID" value="GIL56948.1"/>
    <property type="molecule type" value="Genomic_DNA"/>
</dbReference>
<dbReference type="InterPro" id="IPR005151">
    <property type="entry name" value="Tail-specific_protease"/>
</dbReference>
<proteinExistence type="inferred from homology"/>
<dbReference type="SMART" id="SM00245">
    <property type="entry name" value="TSPc"/>
    <property type="match status" value="1"/>
</dbReference>
<keyword evidence="3" id="KW-0378">Hydrolase</keyword>
<protein>
    <recommendedName>
        <fullName evidence="9">C-terminal processing peptidase</fullName>
        <ecNumber evidence="9">3.4.21.102</ecNumber>
    </recommendedName>
</protein>
<evidence type="ECO:0000256" key="9">
    <source>
        <dbReference type="ARBA" id="ARBA00066637"/>
    </source>
</evidence>
<dbReference type="InterPro" id="IPR001478">
    <property type="entry name" value="PDZ"/>
</dbReference>
<dbReference type="InterPro" id="IPR029045">
    <property type="entry name" value="ClpP/crotonase-like_dom_sf"/>
</dbReference>
<dbReference type="Pfam" id="PF03572">
    <property type="entry name" value="Peptidase_S41"/>
    <property type="match status" value="1"/>
</dbReference>
<evidence type="ECO:0000256" key="3">
    <source>
        <dbReference type="ARBA" id="ARBA00022801"/>
    </source>
</evidence>
<accession>A0A8J4B953</accession>
<keyword evidence="2" id="KW-0645">Protease</keyword>
<dbReference type="SUPFAM" id="SSF50156">
    <property type="entry name" value="PDZ domain-like"/>
    <property type="match status" value="1"/>
</dbReference>
<dbReference type="PANTHER" id="PTHR32060:SF7">
    <property type="entry name" value="CARBOXYL-TERMINAL-PROCESSING PEPTIDASE 2, CHLOROPLASTIC"/>
    <property type="match status" value="1"/>
</dbReference>
<dbReference type="FunFam" id="3.30.750.44:FF:000002">
    <property type="entry name" value="carboxyl-terminal-processing peptidase 2, chloroplastic"/>
    <property type="match status" value="1"/>
</dbReference>
<dbReference type="SUPFAM" id="SSF52096">
    <property type="entry name" value="ClpP/crotonase"/>
    <property type="match status" value="1"/>
</dbReference>
<dbReference type="GO" id="GO:0009579">
    <property type="term" value="C:thylakoid"/>
    <property type="evidence" value="ECO:0007669"/>
    <property type="project" value="UniProtKB-SubCell"/>
</dbReference>
<dbReference type="Gene3D" id="3.90.226.10">
    <property type="entry name" value="2-enoyl-CoA Hydratase, Chain A, domain 1"/>
    <property type="match status" value="1"/>
</dbReference>
<evidence type="ECO:0000259" key="11">
    <source>
        <dbReference type="PROSITE" id="PS50106"/>
    </source>
</evidence>
<sequence length="544" mass="56803">MLARRPQRSGLRGSSSPKPFCSFRPICQSFHNGFSGGESATRLSATEAATKLKTTSKPAGTARKDEAPAERPQSHPWKSVELRNLTSWYPTVASCITSGAAGLVAAAVTLATFLGPPVGADIGPISLPYSLGPQAAHAVSSEQLLFLEAWRAVDRAYVDKDFNGQSWFRVRETFLKKESFESRAETYDAIRKLLASLDDPFTRFLEPARLTELRRGTQKSSVTGVGLEVTFSEDSGVAGSLLRVVTPAEGGPADRAGVRPGDVILAVDGKPTTGISLYEASDLLQGPPGTSVTLQVRSNGNDGKPLPPRNVELTRELVVIRPVSYSLCGGVSSSVGLSKKGGGVERGGPSEAGLRVGYVRLSTFNSNTYQGVTAALKEAQEAGVDGLILDLRNNGGGLFPAGVQVAKLLMSSGDIVLISDSAGVRDIYSADGSGTIDTKTPLSVWVNKGTASASEVLAGALKDNGRGVVVGQSTFGKGLIQTVVDLSDGSGLAITVAKYQTPAGVDINRVGITPDIRLPPDQLANNGPAVCEQLAGPNAPRVFG</sequence>
<keyword evidence="5" id="KW-0793">Thylakoid</keyword>
<evidence type="ECO:0000256" key="10">
    <source>
        <dbReference type="SAM" id="MobiDB-lite"/>
    </source>
</evidence>
<comment type="subcellular location">
    <subcellularLocation>
        <location evidence="8">Thylakoid</location>
    </subcellularLocation>
</comment>
<feature type="compositionally biased region" description="Basic and acidic residues" evidence="10">
    <location>
        <begin position="62"/>
        <end position="76"/>
    </location>
</feature>
<dbReference type="SMART" id="SM00228">
    <property type="entry name" value="PDZ"/>
    <property type="match status" value="1"/>
</dbReference>
<comment type="function">
    <text evidence="7">Protease involved in the C-terminal processing of the chloroplastic D1 protein of photosystem II. This proteolytic processing is necessary to allow the light-driven assembly of the tetranuclear manganese cluster, which is responsible for photosynthetic water oxidation.</text>
</comment>
<dbReference type="PANTHER" id="PTHR32060">
    <property type="entry name" value="TAIL-SPECIFIC PROTEASE"/>
    <property type="match status" value="1"/>
</dbReference>
<feature type="domain" description="PDZ" evidence="11">
    <location>
        <begin position="210"/>
        <end position="299"/>
    </location>
</feature>
<dbReference type="CDD" id="cd07560">
    <property type="entry name" value="Peptidase_S41_CPP"/>
    <property type="match status" value="1"/>
</dbReference>
<evidence type="ECO:0000256" key="5">
    <source>
        <dbReference type="ARBA" id="ARBA00023078"/>
    </source>
</evidence>
<evidence type="ECO:0000256" key="1">
    <source>
        <dbReference type="ARBA" id="ARBA00009179"/>
    </source>
</evidence>
<evidence type="ECO:0000313" key="12">
    <source>
        <dbReference type="EMBL" id="GIL56948.1"/>
    </source>
</evidence>
<dbReference type="Gene3D" id="3.30.750.44">
    <property type="match status" value="1"/>
</dbReference>
<comment type="similarity">
    <text evidence="1">Belongs to the peptidase S41A family.</text>
</comment>
<dbReference type="EC" id="3.4.21.102" evidence="9"/>
<dbReference type="GO" id="GO:0006508">
    <property type="term" value="P:proteolysis"/>
    <property type="evidence" value="ECO:0007669"/>
    <property type="project" value="UniProtKB-KW"/>
</dbReference>
<dbReference type="Proteomes" id="UP000747399">
    <property type="component" value="Unassembled WGS sequence"/>
</dbReference>
<comment type="catalytic activity">
    <reaction evidence="6">
        <text>The enzyme shows specific recognition of a C-terminal tripeptide, Xaa-Yaa-Zaa, in which Xaa is preferably Ala or Leu, Yaa is preferably Ala or Tyr, and Zaa is preferably Ala, but then cleaves at a variable distance from the C-terminus. A typical cleavage is -Ala-Ala-|-Arg-Ala-Ala-Lys-Glu-Asn-Tyr-Ala-Leu-Ala-Ala.</text>
        <dbReference type="EC" id="3.4.21.102"/>
    </reaction>
</comment>
<evidence type="ECO:0000256" key="7">
    <source>
        <dbReference type="ARBA" id="ARBA00060065"/>
    </source>
</evidence>
<evidence type="ECO:0000256" key="6">
    <source>
        <dbReference type="ARBA" id="ARBA00051784"/>
    </source>
</evidence>
<dbReference type="InterPro" id="IPR041489">
    <property type="entry name" value="PDZ_6"/>
</dbReference>
<dbReference type="CDD" id="cd06782">
    <property type="entry name" value="cpPDZ_CPP-like"/>
    <property type="match status" value="1"/>
</dbReference>